<dbReference type="AlphaFoldDB" id="A0A841IPR0"/>
<comment type="caution">
    <text evidence="7">The sequence shown here is derived from an EMBL/GenBank/DDBJ whole genome shotgun (WGS) entry which is preliminary data.</text>
</comment>
<sequence>MNAGTGGRTVLVELPASAMDLSPEEPYRIGPYHLVKRLGAGGMGVVYAGIDRRGRPVAVKTVHVQYAADPAFRARFAREVELMRRVRGTCVVPLIDADPSAEQPWLAAPLVDGPTLSAQVRGHGPLDPRLLLGLGMGAAEALAQIHRHGIAHRDLKPANVILSATGPKVLDFGIARAVDETALTGTGVVTGSSGWISPQQYRGEPATFADDVFSWGCTLAYAATGRPPFGTGMADVVAFRVLQTDPDLEGLEGPLAPLVRAALDKDAGERPSAEQLLEQIAQVKRDRYAAEGDASAVLTGVLDREWFQVEGTATQTHSVALHAAGRRGHRRRAGRGRALAVGAGAAALLLGAVLVARWPENSGEEAAEAGPVQAEAGEARTATGEVEETVTQALLGHRHEPDGARPGGHLLVGLQPFDLDGEPHYMIDVMTGEPNVDLDEREPLWGRLAEDAEVLCAWSFCTEAAGALDSSAYGTTPVEPGVLTGFLDATRGEVVAEVTYTVNVDGIARITRVVEFFQP</sequence>
<gene>
    <name evidence="7" type="ORF">FHS13_002121</name>
</gene>
<feature type="binding site" evidence="5">
    <location>
        <position position="60"/>
    </location>
    <ligand>
        <name>ATP</name>
        <dbReference type="ChEBI" id="CHEBI:30616"/>
    </ligand>
</feature>
<feature type="domain" description="Protein kinase" evidence="6">
    <location>
        <begin position="32"/>
        <end position="289"/>
    </location>
</feature>
<dbReference type="Gene3D" id="3.30.200.20">
    <property type="entry name" value="Phosphorylase Kinase, domain 1"/>
    <property type="match status" value="1"/>
</dbReference>
<evidence type="ECO:0000256" key="3">
    <source>
        <dbReference type="ARBA" id="ARBA00022777"/>
    </source>
</evidence>
<dbReference type="SUPFAM" id="SSF56112">
    <property type="entry name" value="Protein kinase-like (PK-like)"/>
    <property type="match status" value="1"/>
</dbReference>
<keyword evidence="1" id="KW-0808">Transferase</keyword>
<dbReference type="InterPro" id="IPR011009">
    <property type="entry name" value="Kinase-like_dom_sf"/>
</dbReference>
<evidence type="ECO:0000313" key="8">
    <source>
        <dbReference type="Proteomes" id="UP000536604"/>
    </source>
</evidence>
<evidence type="ECO:0000259" key="6">
    <source>
        <dbReference type="PROSITE" id="PS50011"/>
    </source>
</evidence>
<dbReference type="Pfam" id="PF00069">
    <property type="entry name" value="Pkinase"/>
    <property type="match status" value="1"/>
</dbReference>
<dbReference type="PANTHER" id="PTHR43289">
    <property type="entry name" value="MITOGEN-ACTIVATED PROTEIN KINASE KINASE KINASE 20-RELATED"/>
    <property type="match status" value="1"/>
</dbReference>
<evidence type="ECO:0000256" key="1">
    <source>
        <dbReference type="ARBA" id="ARBA00022679"/>
    </source>
</evidence>
<dbReference type="Proteomes" id="UP000536604">
    <property type="component" value="Unassembled WGS sequence"/>
</dbReference>
<dbReference type="SMART" id="SM00220">
    <property type="entry name" value="S_TKc"/>
    <property type="match status" value="1"/>
</dbReference>
<evidence type="ECO:0000256" key="5">
    <source>
        <dbReference type="PROSITE-ProRule" id="PRU10141"/>
    </source>
</evidence>
<dbReference type="InterPro" id="IPR000719">
    <property type="entry name" value="Prot_kinase_dom"/>
</dbReference>
<organism evidence="7 8">
    <name type="scientific">Nocardiopsis algeriensis</name>
    <dbReference type="NCBI Taxonomy" id="1478215"/>
    <lineage>
        <taxon>Bacteria</taxon>
        <taxon>Bacillati</taxon>
        <taxon>Actinomycetota</taxon>
        <taxon>Actinomycetes</taxon>
        <taxon>Streptosporangiales</taxon>
        <taxon>Nocardiopsidaceae</taxon>
        <taxon>Nocardiopsis</taxon>
    </lineage>
</organism>
<dbReference type="GO" id="GO:0005524">
    <property type="term" value="F:ATP binding"/>
    <property type="evidence" value="ECO:0007669"/>
    <property type="project" value="UniProtKB-UniRule"/>
</dbReference>
<keyword evidence="2 5" id="KW-0547">Nucleotide-binding</keyword>
<accession>A0A841IPR0</accession>
<dbReference type="PROSITE" id="PS00108">
    <property type="entry name" value="PROTEIN_KINASE_ST"/>
    <property type="match status" value="1"/>
</dbReference>
<keyword evidence="8" id="KW-1185">Reference proteome</keyword>
<evidence type="ECO:0000256" key="2">
    <source>
        <dbReference type="ARBA" id="ARBA00022741"/>
    </source>
</evidence>
<dbReference type="PROSITE" id="PS00107">
    <property type="entry name" value="PROTEIN_KINASE_ATP"/>
    <property type="match status" value="1"/>
</dbReference>
<dbReference type="PANTHER" id="PTHR43289:SF34">
    <property type="entry name" value="SERINE_THREONINE-PROTEIN KINASE YBDM-RELATED"/>
    <property type="match status" value="1"/>
</dbReference>
<dbReference type="InterPro" id="IPR008271">
    <property type="entry name" value="Ser/Thr_kinase_AS"/>
</dbReference>
<name>A0A841IPR0_9ACTN</name>
<dbReference type="CDD" id="cd14014">
    <property type="entry name" value="STKc_PknB_like"/>
    <property type="match status" value="1"/>
</dbReference>
<keyword evidence="4 5" id="KW-0067">ATP-binding</keyword>
<protein>
    <recommendedName>
        <fullName evidence="6">Protein kinase domain-containing protein</fullName>
    </recommendedName>
</protein>
<dbReference type="PROSITE" id="PS50011">
    <property type="entry name" value="PROTEIN_KINASE_DOM"/>
    <property type="match status" value="1"/>
</dbReference>
<dbReference type="GO" id="GO:0004674">
    <property type="term" value="F:protein serine/threonine kinase activity"/>
    <property type="evidence" value="ECO:0007669"/>
    <property type="project" value="TreeGrafter"/>
</dbReference>
<evidence type="ECO:0000313" key="7">
    <source>
        <dbReference type="EMBL" id="MBB6120170.1"/>
    </source>
</evidence>
<reference evidence="7 8" key="1">
    <citation type="submission" date="2020-08" db="EMBL/GenBank/DDBJ databases">
        <title>Genomic Encyclopedia of Type Strains, Phase III (KMG-III): the genomes of soil and plant-associated and newly described type strains.</title>
        <authorList>
            <person name="Whitman W."/>
        </authorList>
    </citation>
    <scope>NUCLEOTIDE SEQUENCE [LARGE SCALE GENOMIC DNA]</scope>
    <source>
        <strain evidence="7 8">CECT 8712</strain>
    </source>
</reference>
<evidence type="ECO:0000256" key="4">
    <source>
        <dbReference type="ARBA" id="ARBA00022840"/>
    </source>
</evidence>
<keyword evidence="3" id="KW-0418">Kinase</keyword>
<dbReference type="InterPro" id="IPR017441">
    <property type="entry name" value="Protein_kinase_ATP_BS"/>
</dbReference>
<dbReference type="RefSeq" id="WP_184290912.1">
    <property type="nucleotide sequence ID" value="NZ_JACHJO010000005.1"/>
</dbReference>
<proteinExistence type="predicted"/>
<dbReference type="Gene3D" id="1.10.510.10">
    <property type="entry name" value="Transferase(Phosphotransferase) domain 1"/>
    <property type="match status" value="1"/>
</dbReference>
<dbReference type="EMBL" id="JACHJO010000005">
    <property type="protein sequence ID" value="MBB6120170.1"/>
    <property type="molecule type" value="Genomic_DNA"/>
</dbReference>